<dbReference type="PANTHER" id="PTHR30168">
    <property type="entry name" value="PUTATIVE MEMBRANE PROTEIN YPFJ"/>
    <property type="match status" value="1"/>
</dbReference>
<dbReference type="PANTHER" id="PTHR30168:SF0">
    <property type="entry name" value="INNER MEMBRANE PROTEIN"/>
    <property type="match status" value="1"/>
</dbReference>
<keyword evidence="4 6" id="KW-0472">Membrane</keyword>
<evidence type="ECO:0000256" key="1">
    <source>
        <dbReference type="ARBA" id="ARBA00004167"/>
    </source>
</evidence>
<evidence type="ECO:0000313" key="7">
    <source>
        <dbReference type="EMBL" id="HFC91923.1"/>
    </source>
</evidence>
<dbReference type="InterPro" id="IPR007343">
    <property type="entry name" value="Uncharacterised_pept_Zn_put"/>
</dbReference>
<keyword evidence="7" id="KW-0966">Cell projection</keyword>
<dbReference type="Pfam" id="PF04228">
    <property type="entry name" value="Zn_peptidase"/>
    <property type="match status" value="1"/>
</dbReference>
<dbReference type="AlphaFoldDB" id="A0A7V2T1M6"/>
<evidence type="ECO:0000256" key="6">
    <source>
        <dbReference type="SAM" id="Phobius"/>
    </source>
</evidence>
<protein>
    <submittedName>
        <fullName evidence="7">Flagellar biosynthesis protein FlgM</fullName>
    </submittedName>
</protein>
<evidence type="ECO:0000256" key="5">
    <source>
        <dbReference type="SAM" id="MobiDB-lite"/>
    </source>
</evidence>
<keyword evidence="2 6" id="KW-0812">Transmembrane</keyword>
<gene>
    <name evidence="7" type="ORF">ENJ51_03840</name>
</gene>
<keyword evidence="3 6" id="KW-1133">Transmembrane helix</keyword>
<sequence>MRWKGRAQSKNVEDRRGRGGLVGRKSSSVGGIAFFVLLLLFLFFGQGKNLLNFGGGSPSQSQAPSQQRTDGKQDEASEFIHVILQLSEEVWGNIFARSNVHYQQPKLVMFNNSVRSGCGVTSSATGPFYCPGDNKIYIDPSFFSELTRMGAKGDFAKAYVIAHELGHHIQSLQGISDKVTRMQQRMSKTKANQMSVRLELQADCYAGIWAHHTEKKYQLLERGDIEEAINAAYVIGDDHMQRRAGVGVNAASFTHGSSKQRARWLKIGMLHGDVSKCDTFADLR</sequence>
<comment type="caution">
    <text evidence="7">The sequence shown here is derived from an EMBL/GenBank/DDBJ whole genome shotgun (WGS) entry which is preliminary data.</text>
</comment>
<feature type="transmembrane region" description="Helical" evidence="6">
    <location>
        <begin position="21"/>
        <end position="44"/>
    </location>
</feature>
<organism evidence="7">
    <name type="scientific">Leucothrix mucor</name>
    <dbReference type="NCBI Taxonomy" id="45248"/>
    <lineage>
        <taxon>Bacteria</taxon>
        <taxon>Pseudomonadati</taxon>
        <taxon>Pseudomonadota</taxon>
        <taxon>Gammaproteobacteria</taxon>
        <taxon>Thiotrichales</taxon>
        <taxon>Thiotrichaceae</taxon>
        <taxon>Leucothrix</taxon>
    </lineage>
</organism>
<name>A0A7V2T1M6_LEUMU</name>
<feature type="region of interest" description="Disordered" evidence="5">
    <location>
        <begin position="1"/>
        <end position="20"/>
    </location>
</feature>
<dbReference type="EMBL" id="DRMS01000153">
    <property type="protein sequence ID" value="HFC91923.1"/>
    <property type="molecule type" value="Genomic_DNA"/>
</dbReference>
<proteinExistence type="predicted"/>
<keyword evidence="7" id="KW-0282">Flagellum</keyword>
<evidence type="ECO:0000256" key="3">
    <source>
        <dbReference type="ARBA" id="ARBA00022989"/>
    </source>
</evidence>
<reference evidence="7" key="1">
    <citation type="journal article" date="2020" name="mSystems">
        <title>Genome- and Community-Level Interaction Insights into Carbon Utilization and Element Cycling Functions of Hydrothermarchaeota in Hydrothermal Sediment.</title>
        <authorList>
            <person name="Zhou Z."/>
            <person name="Liu Y."/>
            <person name="Xu W."/>
            <person name="Pan J."/>
            <person name="Luo Z.H."/>
            <person name="Li M."/>
        </authorList>
    </citation>
    <scope>NUCLEOTIDE SEQUENCE [LARGE SCALE GENOMIC DNA]</scope>
    <source>
        <strain evidence="7">HyVt-493</strain>
    </source>
</reference>
<comment type="subcellular location">
    <subcellularLocation>
        <location evidence="1">Membrane</location>
        <topology evidence="1">Single-pass membrane protein</topology>
    </subcellularLocation>
</comment>
<evidence type="ECO:0000256" key="2">
    <source>
        <dbReference type="ARBA" id="ARBA00022692"/>
    </source>
</evidence>
<keyword evidence="7" id="KW-0969">Cilium</keyword>
<dbReference type="Proteomes" id="UP000885750">
    <property type="component" value="Unassembled WGS sequence"/>
</dbReference>
<dbReference type="GO" id="GO:0016020">
    <property type="term" value="C:membrane"/>
    <property type="evidence" value="ECO:0007669"/>
    <property type="project" value="UniProtKB-SubCell"/>
</dbReference>
<evidence type="ECO:0000256" key="4">
    <source>
        <dbReference type="ARBA" id="ARBA00023136"/>
    </source>
</evidence>
<accession>A0A7V2T1M6</accession>